<feature type="region of interest" description="Disordered" evidence="1">
    <location>
        <begin position="142"/>
        <end position="162"/>
    </location>
</feature>
<evidence type="ECO:0000313" key="4">
    <source>
        <dbReference type="Proteomes" id="UP000280698"/>
    </source>
</evidence>
<keyword evidence="2" id="KW-1133">Transmembrane helix</keyword>
<dbReference type="InterPro" id="IPR021235">
    <property type="entry name" value="DUF2637"/>
</dbReference>
<dbReference type="Proteomes" id="UP000280698">
    <property type="component" value="Unassembled WGS sequence"/>
</dbReference>
<name>A0ABX9WAA4_9ACTN</name>
<evidence type="ECO:0000256" key="1">
    <source>
        <dbReference type="SAM" id="MobiDB-lite"/>
    </source>
</evidence>
<evidence type="ECO:0000256" key="2">
    <source>
        <dbReference type="SAM" id="Phobius"/>
    </source>
</evidence>
<sequence>MPRSATSPVCSTRLAGLRAPGSWSAGNARTPAAWLTVLALAGVAGAISFAHMTELALRHGQFGWKAYASPVSVDGLEIVASLHLVGQRRAGRRTGWVPWVTLVVATLASLAANVAVGGDDLMGKGRGVVRAEVGRVATFLGPSASNGTGQSGSPASGRSTGLPMRADASAVAQLLAAAGAALATLERDGRSLSRDALADAMRDDGVSNARVLLLLRILRAEQAALPASSASRSVEFRVDQAEAGDDVI</sequence>
<keyword evidence="4" id="KW-1185">Reference proteome</keyword>
<feature type="compositionally biased region" description="Polar residues" evidence="1">
    <location>
        <begin position="143"/>
        <end position="159"/>
    </location>
</feature>
<gene>
    <name evidence="3" type="ORF">EFE23_26675</name>
</gene>
<proteinExistence type="predicted"/>
<organism evidence="3 4">
    <name type="scientific">Micromonospora solifontis</name>
    <dbReference type="NCBI Taxonomy" id="2487138"/>
    <lineage>
        <taxon>Bacteria</taxon>
        <taxon>Bacillati</taxon>
        <taxon>Actinomycetota</taxon>
        <taxon>Actinomycetes</taxon>
        <taxon>Micromonosporales</taxon>
        <taxon>Micromonosporaceae</taxon>
        <taxon>Micromonospora</taxon>
    </lineage>
</organism>
<dbReference type="EMBL" id="RJLN01000140">
    <property type="protein sequence ID" value="RNL87699.1"/>
    <property type="molecule type" value="Genomic_DNA"/>
</dbReference>
<protein>
    <submittedName>
        <fullName evidence="3">DUF2637 domain-containing protein</fullName>
    </submittedName>
</protein>
<feature type="transmembrane region" description="Helical" evidence="2">
    <location>
        <begin position="32"/>
        <end position="50"/>
    </location>
</feature>
<evidence type="ECO:0000313" key="3">
    <source>
        <dbReference type="EMBL" id="RNL87699.1"/>
    </source>
</evidence>
<accession>A0ABX9WAA4</accession>
<feature type="transmembrane region" description="Helical" evidence="2">
    <location>
        <begin position="96"/>
        <end position="116"/>
    </location>
</feature>
<keyword evidence="2" id="KW-0812">Transmembrane</keyword>
<keyword evidence="2" id="KW-0472">Membrane</keyword>
<dbReference type="Pfam" id="PF10935">
    <property type="entry name" value="DUF2637"/>
    <property type="match status" value="1"/>
</dbReference>
<reference evidence="3 4" key="1">
    <citation type="submission" date="2018-11" db="EMBL/GenBank/DDBJ databases">
        <title>Micromonospora sp. PPF5-17, a new actinomycetes isolated from a hot spring soil.</title>
        <authorList>
            <person name="Thawai C."/>
        </authorList>
    </citation>
    <scope>NUCLEOTIDE SEQUENCE [LARGE SCALE GENOMIC DNA]</scope>
    <source>
        <strain evidence="3 4">PPF5-17</strain>
    </source>
</reference>
<comment type="caution">
    <text evidence="3">The sequence shown here is derived from an EMBL/GenBank/DDBJ whole genome shotgun (WGS) entry which is preliminary data.</text>
</comment>